<evidence type="ECO:0000256" key="2">
    <source>
        <dbReference type="ARBA" id="ARBA00023002"/>
    </source>
</evidence>
<dbReference type="GO" id="GO:0004497">
    <property type="term" value="F:monooxygenase activity"/>
    <property type="evidence" value="ECO:0007669"/>
    <property type="project" value="UniProtKB-KW"/>
</dbReference>
<dbReference type="RefSeq" id="XP_064706159.1">
    <property type="nucleotide sequence ID" value="XM_064846549.1"/>
</dbReference>
<dbReference type="GeneID" id="89971148"/>
<dbReference type="AlphaFoldDB" id="A0AAV9NBH4"/>
<evidence type="ECO:0000256" key="1">
    <source>
        <dbReference type="ARBA" id="ARBA00007992"/>
    </source>
</evidence>
<protein>
    <recommendedName>
        <fullName evidence="6">FAD-binding domain-containing protein</fullName>
    </recommendedName>
</protein>
<keyword evidence="3" id="KW-0503">Monooxygenase</keyword>
<keyword evidence="5" id="KW-1185">Reference proteome</keyword>
<name>A0AAV9NBH4_9EURO</name>
<evidence type="ECO:0000313" key="4">
    <source>
        <dbReference type="EMBL" id="KAK5052145.1"/>
    </source>
</evidence>
<dbReference type="InterPro" id="IPR050493">
    <property type="entry name" value="FAD-dep_Monooxygenase_BioMet"/>
</dbReference>
<dbReference type="PANTHER" id="PTHR13789:SF311">
    <property type="entry name" value="HYDROXYLASE, PUTATIVE (AFU_ORTHOLOGUE AFUA_5G10180)-RELATED"/>
    <property type="match status" value="1"/>
</dbReference>
<dbReference type="Gene3D" id="3.50.50.60">
    <property type="entry name" value="FAD/NAD(P)-binding domain"/>
    <property type="match status" value="1"/>
</dbReference>
<comment type="similarity">
    <text evidence="1">Belongs to the paxM FAD-dependent monooxygenase family.</text>
</comment>
<evidence type="ECO:0000313" key="5">
    <source>
        <dbReference type="Proteomes" id="UP001358417"/>
    </source>
</evidence>
<evidence type="ECO:0000256" key="3">
    <source>
        <dbReference type="ARBA" id="ARBA00023033"/>
    </source>
</evidence>
<dbReference type="PANTHER" id="PTHR13789">
    <property type="entry name" value="MONOOXYGENASE"/>
    <property type="match status" value="1"/>
</dbReference>
<gene>
    <name evidence="4" type="ORF">LTR84_002949</name>
</gene>
<accession>A0AAV9NBH4</accession>
<dbReference type="Proteomes" id="UP001358417">
    <property type="component" value="Unassembled WGS sequence"/>
</dbReference>
<proteinExistence type="inferred from homology"/>
<reference evidence="4 5" key="1">
    <citation type="submission" date="2023-08" db="EMBL/GenBank/DDBJ databases">
        <title>Black Yeasts Isolated from many extreme environments.</title>
        <authorList>
            <person name="Coleine C."/>
            <person name="Stajich J.E."/>
            <person name="Selbmann L."/>
        </authorList>
    </citation>
    <scope>NUCLEOTIDE SEQUENCE [LARGE SCALE GENOMIC DNA]</scope>
    <source>
        <strain evidence="4 5">CCFEE 5792</strain>
    </source>
</reference>
<dbReference type="EMBL" id="JAVRRD010000014">
    <property type="protein sequence ID" value="KAK5052145.1"/>
    <property type="molecule type" value="Genomic_DNA"/>
</dbReference>
<dbReference type="SUPFAM" id="SSF51905">
    <property type="entry name" value="FAD/NAD(P)-binding domain"/>
    <property type="match status" value="1"/>
</dbReference>
<evidence type="ECO:0008006" key="6">
    <source>
        <dbReference type="Google" id="ProtNLM"/>
    </source>
</evidence>
<organism evidence="4 5">
    <name type="scientific">Exophiala bonariae</name>
    <dbReference type="NCBI Taxonomy" id="1690606"/>
    <lineage>
        <taxon>Eukaryota</taxon>
        <taxon>Fungi</taxon>
        <taxon>Dikarya</taxon>
        <taxon>Ascomycota</taxon>
        <taxon>Pezizomycotina</taxon>
        <taxon>Eurotiomycetes</taxon>
        <taxon>Chaetothyriomycetidae</taxon>
        <taxon>Chaetothyriales</taxon>
        <taxon>Herpotrichiellaceae</taxon>
        <taxon>Exophiala</taxon>
    </lineage>
</organism>
<dbReference type="InterPro" id="IPR036188">
    <property type="entry name" value="FAD/NAD-bd_sf"/>
</dbReference>
<comment type="caution">
    <text evidence="4">The sequence shown here is derived from an EMBL/GenBank/DDBJ whole genome shotgun (WGS) entry which is preliminary data.</text>
</comment>
<sequence length="133" mass="14782">MIPQGAAMAVEDGAVLGRLLGLFQSTSAVGMTVTDVLKLYESLRKSRTTTSVQGAMSNRKMYHMLDGSEQVERDAELQKADYSKPSIFRWLDPEYNKDMLGFDVVMDSEKAFEALELLVSEQEITPSIPNSNL</sequence>
<keyword evidence="2" id="KW-0560">Oxidoreductase</keyword>